<dbReference type="PANTHER" id="PTHR30404:SF0">
    <property type="entry name" value="N-ACETYLMURAMOYL-L-ALANINE AMIDASE AMIC"/>
    <property type="match status" value="1"/>
</dbReference>
<dbReference type="SMART" id="SM00257">
    <property type="entry name" value="LysM"/>
    <property type="match status" value="1"/>
</dbReference>
<dbReference type="InterPro" id="IPR018392">
    <property type="entry name" value="LysM"/>
</dbReference>
<keyword evidence="2" id="KW-0732">Signal</keyword>
<dbReference type="PROSITE" id="PS51782">
    <property type="entry name" value="LYSM"/>
    <property type="match status" value="1"/>
</dbReference>
<dbReference type="InterPro" id="IPR036779">
    <property type="entry name" value="LysM_dom_sf"/>
</dbReference>
<evidence type="ECO:0000256" key="4">
    <source>
        <dbReference type="ARBA" id="ARBA00022801"/>
    </source>
</evidence>
<dbReference type="GO" id="GO:0008745">
    <property type="term" value="F:N-acetylmuramoyl-L-alanine amidase activity"/>
    <property type="evidence" value="ECO:0007669"/>
    <property type="project" value="UniProtKB-EC"/>
</dbReference>
<proteinExistence type="predicted"/>
<organism evidence="7">
    <name type="scientific">hydrothermal vent metagenome</name>
    <dbReference type="NCBI Taxonomy" id="652676"/>
    <lineage>
        <taxon>unclassified sequences</taxon>
        <taxon>metagenomes</taxon>
        <taxon>ecological metagenomes</taxon>
    </lineage>
</organism>
<dbReference type="Pfam" id="PF01476">
    <property type="entry name" value="LysM"/>
    <property type="match status" value="1"/>
</dbReference>
<dbReference type="GO" id="GO:0030288">
    <property type="term" value="C:outer membrane-bounded periplasmic space"/>
    <property type="evidence" value="ECO:0007669"/>
    <property type="project" value="TreeGrafter"/>
</dbReference>
<dbReference type="EMBL" id="UOFU01000206">
    <property type="protein sequence ID" value="VAX00591.1"/>
    <property type="molecule type" value="Genomic_DNA"/>
</dbReference>
<dbReference type="FunFam" id="3.40.630.40:FF:000001">
    <property type="entry name" value="N-acetylmuramoyl-L-alanine amidase"/>
    <property type="match status" value="1"/>
</dbReference>
<evidence type="ECO:0000256" key="5">
    <source>
        <dbReference type="ARBA" id="ARBA00023316"/>
    </source>
</evidence>
<dbReference type="GO" id="GO:0071555">
    <property type="term" value="P:cell wall organization"/>
    <property type="evidence" value="ECO:0007669"/>
    <property type="project" value="UniProtKB-KW"/>
</dbReference>
<dbReference type="SMART" id="SM00646">
    <property type="entry name" value="Ami_3"/>
    <property type="match status" value="1"/>
</dbReference>
<dbReference type="Gene3D" id="3.40.630.40">
    <property type="entry name" value="Zn-dependent exopeptidases"/>
    <property type="match status" value="1"/>
</dbReference>
<keyword evidence="5" id="KW-0961">Cell wall biogenesis/degradation</keyword>
<dbReference type="Gene3D" id="2.60.40.3500">
    <property type="match status" value="1"/>
</dbReference>
<feature type="domain" description="LysM" evidence="6">
    <location>
        <begin position="405"/>
        <end position="448"/>
    </location>
</feature>
<dbReference type="AlphaFoldDB" id="A0A3B1AFY8"/>
<comment type="subcellular location">
    <subcellularLocation>
        <location evidence="1">Periplasm</location>
    </subcellularLocation>
</comment>
<dbReference type="InterPro" id="IPR021731">
    <property type="entry name" value="AMIN_dom"/>
</dbReference>
<dbReference type="InterPro" id="IPR050695">
    <property type="entry name" value="N-acetylmuramoyl_amidase_3"/>
</dbReference>
<dbReference type="CDD" id="cd02696">
    <property type="entry name" value="MurNAc-LAA"/>
    <property type="match status" value="1"/>
</dbReference>
<evidence type="ECO:0000256" key="3">
    <source>
        <dbReference type="ARBA" id="ARBA00022764"/>
    </source>
</evidence>
<dbReference type="Gene3D" id="3.10.350.10">
    <property type="entry name" value="LysM domain"/>
    <property type="match status" value="1"/>
</dbReference>
<evidence type="ECO:0000313" key="7">
    <source>
        <dbReference type="EMBL" id="VAX00591.1"/>
    </source>
</evidence>
<dbReference type="SUPFAM" id="SSF54106">
    <property type="entry name" value="LysM domain"/>
    <property type="match status" value="1"/>
</dbReference>
<name>A0A3B1AFY8_9ZZZZ</name>
<keyword evidence="4 7" id="KW-0378">Hydrolase</keyword>
<dbReference type="InterPro" id="IPR002508">
    <property type="entry name" value="MurNAc-LAA_cat"/>
</dbReference>
<evidence type="ECO:0000259" key="6">
    <source>
        <dbReference type="PROSITE" id="PS51782"/>
    </source>
</evidence>
<dbReference type="SUPFAM" id="SSF53187">
    <property type="entry name" value="Zn-dependent exopeptidases"/>
    <property type="match status" value="1"/>
</dbReference>
<evidence type="ECO:0000256" key="2">
    <source>
        <dbReference type="ARBA" id="ARBA00022729"/>
    </source>
</evidence>
<dbReference type="EC" id="3.5.1.28" evidence="7"/>
<dbReference type="GO" id="GO:0009253">
    <property type="term" value="P:peptidoglycan catabolic process"/>
    <property type="evidence" value="ECO:0007669"/>
    <property type="project" value="InterPro"/>
</dbReference>
<keyword evidence="3" id="KW-0574">Periplasm</keyword>
<dbReference type="CDD" id="cd00118">
    <property type="entry name" value="LysM"/>
    <property type="match status" value="1"/>
</dbReference>
<protein>
    <submittedName>
        <fullName evidence="7">N-acetylmuramoyl-L-alanine amidase</fullName>
        <ecNumber evidence="7">3.5.1.28</ecNumber>
    </submittedName>
</protein>
<dbReference type="PANTHER" id="PTHR30404">
    <property type="entry name" value="N-ACETYLMURAMOYL-L-ALANINE AMIDASE"/>
    <property type="match status" value="1"/>
</dbReference>
<evidence type="ECO:0000256" key="1">
    <source>
        <dbReference type="ARBA" id="ARBA00004418"/>
    </source>
</evidence>
<dbReference type="Pfam" id="PF01520">
    <property type="entry name" value="Amidase_3"/>
    <property type="match status" value="1"/>
</dbReference>
<reference evidence="7" key="1">
    <citation type="submission" date="2018-06" db="EMBL/GenBank/DDBJ databases">
        <authorList>
            <person name="Zhirakovskaya E."/>
        </authorList>
    </citation>
    <scope>NUCLEOTIDE SEQUENCE</scope>
</reference>
<gene>
    <name evidence="7" type="ORF">MNBD_GAMMA20-314</name>
</gene>
<sequence length="451" mass="50123">MNAMKIFFVKPVCLPMQLVLLFFLALALSLPALAATIEGVRLWSGPDQNRLVFDLNGPVKHKLFVLHSPERVVVDIKNARLLHDLGRLDLSKSFVHRVRSATHDGNLRVVLDMRGKVQPKSFLLKPTQQYGHRLVVDLQEPRSKPAVTQRSVRATQGKARDVIIAIDAGHGGDDPGASGRHGTREKDVVLAIAQRLERLIRKERGMRPVMIRTGDYYISLRKRMQKARDMKADLFISIHADAFRDGRARGASVWVLSQKGATSEAGRWLEKSENSADLIGGVSLDDKDDLLASVLLDLSQNATIAASLDVGGLMLGELKRITRVHKPHVEQAGFVVLKSPDIPSILVETGFISNSHEERNLRDPNYQRKLANAMLRGVRSYFIRNAPPGSLLALKPNDPKAKGGQKYVIRRGDTLSGIAQKYRISQKYLRTANNLSGDRLKIGQTLHIPVM</sequence>
<dbReference type="Pfam" id="PF11741">
    <property type="entry name" value="AMIN"/>
    <property type="match status" value="1"/>
</dbReference>
<accession>A0A3B1AFY8</accession>